<protein>
    <recommendedName>
        <fullName evidence="4">protein-serine/threonine phosphatase</fullName>
        <ecNumber evidence="4">3.1.3.16</ecNumber>
    </recommendedName>
</protein>
<dbReference type="InterPro" id="IPR001932">
    <property type="entry name" value="PPM-type_phosphatase-like_dom"/>
</dbReference>
<dbReference type="GO" id="GO:0004722">
    <property type="term" value="F:protein serine/threonine phosphatase activity"/>
    <property type="evidence" value="ECO:0007669"/>
    <property type="project" value="UniProtKB-EC"/>
</dbReference>
<accession>A0AA88YHY1</accession>
<proteinExistence type="inferred from homology"/>
<name>A0AA88YHY1_PINIB</name>
<dbReference type="SMART" id="SM00332">
    <property type="entry name" value="PP2Cc"/>
    <property type="match status" value="1"/>
</dbReference>
<dbReference type="InterPro" id="IPR015655">
    <property type="entry name" value="PP2C"/>
</dbReference>
<comment type="similarity">
    <text evidence="3">Belongs to the PP2C family.</text>
</comment>
<keyword evidence="5" id="KW-0464">Manganese</keyword>
<evidence type="ECO:0000256" key="5">
    <source>
        <dbReference type="ARBA" id="ARBA00023211"/>
    </source>
</evidence>
<comment type="caution">
    <text evidence="7">The sequence shown here is derived from an EMBL/GenBank/DDBJ whole genome shotgun (WGS) entry which is preliminary data.</text>
</comment>
<dbReference type="PANTHER" id="PTHR13832">
    <property type="entry name" value="PROTEIN PHOSPHATASE 2C"/>
    <property type="match status" value="1"/>
</dbReference>
<dbReference type="PROSITE" id="PS51746">
    <property type="entry name" value="PPM_2"/>
    <property type="match status" value="1"/>
</dbReference>
<evidence type="ECO:0000256" key="1">
    <source>
        <dbReference type="ARBA" id="ARBA00001936"/>
    </source>
</evidence>
<comment type="cofactor">
    <cofactor evidence="1">
        <name>Mn(2+)</name>
        <dbReference type="ChEBI" id="CHEBI:29035"/>
    </cofactor>
</comment>
<evidence type="ECO:0000256" key="4">
    <source>
        <dbReference type="ARBA" id="ARBA00013081"/>
    </source>
</evidence>
<evidence type="ECO:0000259" key="6">
    <source>
        <dbReference type="PROSITE" id="PS51746"/>
    </source>
</evidence>
<gene>
    <name evidence="7" type="ORF">FSP39_008622</name>
</gene>
<dbReference type="SUPFAM" id="SSF56219">
    <property type="entry name" value="DNase I-like"/>
    <property type="match status" value="1"/>
</dbReference>
<dbReference type="InterPro" id="IPR036457">
    <property type="entry name" value="PPM-type-like_dom_sf"/>
</dbReference>
<evidence type="ECO:0000256" key="3">
    <source>
        <dbReference type="ARBA" id="ARBA00006702"/>
    </source>
</evidence>
<dbReference type="Gene3D" id="3.60.40.10">
    <property type="entry name" value="PPM-type phosphatase domain"/>
    <property type="match status" value="1"/>
</dbReference>
<evidence type="ECO:0000313" key="8">
    <source>
        <dbReference type="Proteomes" id="UP001186944"/>
    </source>
</evidence>
<dbReference type="CDD" id="cd00143">
    <property type="entry name" value="PP2Cc"/>
    <property type="match status" value="1"/>
</dbReference>
<dbReference type="EMBL" id="VSWD01000006">
    <property type="protein sequence ID" value="KAK3099729.1"/>
    <property type="molecule type" value="Genomic_DNA"/>
</dbReference>
<evidence type="ECO:0000313" key="7">
    <source>
        <dbReference type="EMBL" id="KAK3099729.1"/>
    </source>
</evidence>
<dbReference type="SUPFAM" id="SSF81606">
    <property type="entry name" value="PP2C-like"/>
    <property type="match status" value="1"/>
</dbReference>
<dbReference type="InterPro" id="IPR036691">
    <property type="entry name" value="Endo/exonu/phosph_ase_sf"/>
</dbReference>
<dbReference type="Gene3D" id="3.60.10.10">
    <property type="entry name" value="Endonuclease/exonuclease/phosphatase"/>
    <property type="match status" value="1"/>
</dbReference>
<dbReference type="AlphaFoldDB" id="A0AA88YHY1"/>
<organism evidence="7 8">
    <name type="scientific">Pinctada imbricata</name>
    <name type="common">Atlantic pearl-oyster</name>
    <name type="synonym">Pinctada martensii</name>
    <dbReference type="NCBI Taxonomy" id="66713"/>
    <lineage>
        <taxon>Eukaryota</taxon>
        <taxon>Metazoa</taxon>
        <taxon>Spiralia</taxon>
        <taxon>Lophotrochozoa</taxon>
        <taxon>Mollusca</taxon>
        <taxon>Bivalvia</taxon>
        <taxon>Autobranchia</taxon>
        <taxon>Pteriomorphia</taxon>
        <taxon>Pterioida</taxon>
        <taxon>Pterioidea</taxon>
        <taxon>Pteriidae</taxon>
        <taxon>Pinctada</taxon>
    </lineage>
</organism>
<dbReference type="EC" id="3.1.3.16" evidence="4"/>
<sequence length="641" mass="73289">MRVLFYLINTLCSFEQGELEHNEIILCGDFNIDYLNDPPRYWTNALEQFEFTQVIDKPTRVTDKSSTLIDHIYTNKPENFHEIKVPFIAISDHYPVCVTRKTSCEKSPKRHYSIQYRDFKHFDEQHFLRQLASSDLHQIESVMDPNAALTKFYDIFLKVLNANAKIKTKRVKHHYKPSWINAEINEARIKRDRFHKAKDMINYKVWRNKVTELLRKSKTDYYQSAIKNNQRPGDIWKHMANLAPKSSKSAPNSITYNGETLTDAKNIADKFNEYYVKLCDNLGLIDHDNEKTLKLLKDFTQSKLGETQSFKLKEINEEDVFKLLRNLNPNKCTGTDTIGPRILKVAASIISRPITYLINISIQNGVFPDQLKSAKVTPIFKKGPKVAQYSGQNLHKKIISQPQYAQGNTPEAIRQGFLSLDTEMLKDETMKEELAGSTAVIVILRGNKIFCGNVGDSRAVASVRGQVEQLSFDHKPGNDSESRRIIAAGGWVEFNRVNGNLALSRALGDFVFKKNDKKPPEEQIVTAYPDVIEKTITPDHEFLIIACDGIWDVLTNQEVVDFVRVRIAQRMEPEIICEELMMRCLAPDCQMGGLGCDNMTVILVCFLLGGSYDDLTRKCSRQSSYGPAPHLTRPPYGFDLK</sequence>
<evidence type="ECO:0000256" key="2">
    <source>
        <dbReference type="ARBA" id="ARBA00001946"/>
    </source>
</evidence>
<reference evidence="7" key="1">
    <citation type="submission" date="2019-08" db="EMBL/GenBank/DDBJ databases">
        <title>The improved chromosome-level genome for the pearl oyster Pinctada fucata martensii using PacBio sequencing and Hi-C.</title>
        <authorList>
            <person name="Zheng Z."/>
        </authorList>
    </citation>
    <scope>NUCLEOTIDE SEQUENCE</scope>
    <source>
        <strain evidence="7">ZZ-2019</strain>
        <tissue evidence="7">Adductor muscle</tissue>
    </source>
</reference>
<keyword evidence="8" id="KW-1185">Reference proteome</keyword>
<dbReference type="Pfam" id="PF00481">
    <property type="entry name" value="PP2C"/>
    <property type="match status" value="1"/>
</dbReference>
<comment type="cofactor">
    <cofactor evidence="2">
        <name>Mg(2+)</name>
        <dbReference type="ChEBI" id="CHEBI:18420"/>
    </cofactor>
</comment>
<dbReference type="PANTHER" id="PTHR13832:SF565">
    <property type="entry name" value="AT28366P-RELATED"/>
    <property type="match status" value="1"/>
</dbReference>
<feature type="domain" description="PPM-type phosphatase" evidence="6">
    <location>
        <begin position="363"/>
        <end position="606"/>
    </location>
</feature>
<dbReference type="Proteomes" id="UP001186944">
    <property type="component" value="Unassembled WGS sequence"/>
</dbReference>